<dbReference type="PANTHER" id="PTHR10775:SF182">
    <property type="entry name" value="TRANSPOSON, EN_SPM-LIKE, TRANSPOSASE-ASSOCIATED DOMAIN PROTEIN-RELATED"/>
    <property type="match status" value="1"/>
</dbReference>
<organism evidence="1">
    <name type="scientific">Salvia splendens</name>
    <name type="common">Scarlet sage</name>
    <dbReference type="NCBI Taxonomy" id="180675"/>
    <lineage>
        <taxon>Eukaryota</taxon>
        <taxon>Viridiplantae</taxon>
        <taxon>Streptophyta</taxon>
        <taxon>Embryophyta</taxon>
        <taxon>Tracheophyta</taxon>
        <taxon>Spermatophyta</taxon>
        <taxon>Magnoliopsida</taxon>
        <taxon>eudicotyledons</taxon>
        <taxon>Gunneridae</taxon>
        <taxon>Pentapetalae</taxon>
        <taxon>asterids</taxon>
        <taxon>lamiids</taxon>
        <taxon>Lamiales</taxon>
        <taxon>Lamiaceae</taxon>
        <taxon>Nepetoideae</taxon>
        <taxon>Mentheae</taxon>
        <taxon>Salviinae</taxon>
        <taxon>Salvia</taxon>
        <taxon>Salvia subgen. Calosphace</taxon>
        <taxon>core Calosphace</taxon>
    </lineage>
</organism>
<dbReference type="EMBL" id="PNBA02000021">
    <property type="protein sequence ID" value="KAG6386764.1"/>
    <property type="molecule type" value="Genomic_DNA"/>
</dbReference>
<keyword evidence="2" id="KW-1185">Reference proteome</keyword>
<comment type="caution">
    <text evidence="1">The sequence shown here is derived from an EMBL/GenBank/DDBJ whole genome shotgun (WGS) entry which is preliminary data.</text>
</comment>
<dbReference type="Proteomes" id="UP000298416">
    <property type="component" value="Unassembled WGS sequence"/>
</dbReference>
<proteinExistence type="predicted"/>
<sequence length="150" mass="17385">MILVGPPEPKSGVEILNEIDTLGLVRVMDDYNDKNKIVSNRARSGWKKRSIFWDLPYWKELLIRLNLDVMHVEKNVFDNVFYTVLNVQGKTKDTSKSREELNQYCARPELKRNGATGNRGRLDILSQMDLALDTIEIMEAHHKSQRNLKS</sequence>
<gene>
    <name evidence="1" type="ORF">SASPL_151938</name>
</gene>
<reference evidence="1" key="2">
    <citation type="submission" date="2020-08" db="EMBL/GenBank/DDBJ databases">
        <title>Plant Genome Project.</title>
        <authorList>
            <person name="Zhang R.-G."/>
        </authorList>
    </citation>
    <scope>NUCLEOTIDE SEQUENCE</scope>
    <source>
        <strain evidence="1">Huo1</strain>
        <tissue evidence="1">Leaf</tissue>
    </source>
</reference>
<reference evidence="1" key="1">
    <citation type="submission" date="2018-01" db="EMBL/GenBank/DDBJ databases">
        <authorList>
            <person name="Mao J.F."/>
        </authorList>
    </citation>
    <scope>NUCLEOTIDE SEQUENCE</scope>
    <source>
        <strain evidence="1">Huo1</strain>
        <tissue evidence="1">Leaf</tissue>
    </source>
</reference>
<evidence type="ECO:0000313" key="2">
    <source>
        <dbReference type="Proteomes" id="UP000298416"/>
    </source>
</evidence>
<protein>
    <submittedName>
        <fullName evidence="1">Uncharacterized protein</fullName>
    </submittedName>
</protein>
<accession>A0A8X8W2N2</accession>
<evidence type="ECO:0000313" key="1">
    <source>
        <dbReference type="EMBL" id="KAG6386764.1"/>
    </source>
</evidence>
<dbReference type="AlphaFoldDB" id="A0A8X8W2N2"/>
<dbReference type="PANTHER" id="PTHR10775">
    <property type="entry name" value="OS08G0208400 PROTEIN"/>
    <property type="match status" value="1"/>
</dbReference>
<name>A0A8X8W2N2_SALSN</name>